<proteinExistence type="predicted"/>
<keyword evidence="2" id="KW-0732">Signal</keyword>
<evidence type="ECO:0000313" key="4">
    <source>
        <dbReference type="Proteomes" id="UP001369815"/>
    </source>
</evidence>
<evidence type="ECO:0000313" key="3">
    <source>
        <dbReference type="EMBL" id="KAK6957895.1"/>
    </source>
</evidence>
<dbReference type="EMBL" id="JBANMG010000001">
    <property type="protein sequence ID" value="KAK6957895.1"/>
    <property type="molecule type" value="Genomic_DNA"/>
</dbReference>
<dbReference type="Proteomes" id="UP001369815">
    <property type="component" value="Unassembled WGS sequence"/>
</dbReference>
<evidence type="ECO:0000256" key="2">
    <source>
        <dbReference type="SAM" id="SignalP"/>
    </source>
</evidence>
<feature type="transmembrane region" description="Helical" evidence="1">
    <location>
        <begin position="425"/>
        <end position="445"/>
    </location>
</feature>
<organism evidence="3 4">
    <name type="scientific">Daldinia eschscholtzii</name>
    <dbReference type="NCBI Taxonomy" id="292717"/>
    <lineage>
        <taxon>Eukaryota</taxon>
        <taxon>Fungi</taxon>
        <taxon>Dikarya</taxon>
        <taxon>Ascomycota</taxon>
        <taxon>Pezizomycotina</taxon>
        <taxon>Sordariomycetes</taxon>
        <taxon>Xylariomycetidae</taxon>
        <taxon>Xylariales</taxon>
        <taxon>Hypoxylaceae</taxon>
        <taxon>Daldinia</taxon>
    </lineage>
</organism>
<feature type="signal peptide" evidence="2">
    <location>
        <begin position="1"/>
        <end position="23"/>
    </location>
</feature>
<evidence type="ECO:0008006" key="5">
    <source>
        <dbReference type="Google" id="ProtNLM"/>
    </source>
</evidence>
<name>A0AAX6MZ57_9PEZI</name>
<sequence>MWFPSQHVFQAWIFELNLLALQALVPYNNKNNRSPIQHIRTLTAICFNGAYLFALKKQAVQHASDPEKSRSVRQVIYACLFSMFVCAFRTTYNHFTQTTTSLKPSQDDLLNCYKKTESRRLVPVYRVSYPAFRFLDTLALSIKETLNLPVPLGTPPLIQNGRPNMSGAIRYFLLGPILRFPSYFPGISKYIWTNIGNIMNILISIYDFYIAKNPYGSLTLILINLTFRFQQVGPEFLWSLLYHDALEVDGTYYEVRSAALFSRRLEIRIKPVKGSSMQEYKRDRQELGYTFYNQDEIEAKGTISTLGTHALSQIQVLTLQIARHLVEIVPNYDHLTYNCQAFVQNLFRRIVAHELPPKGKKPPRNRTLHGYHNQRSNILILLAVYARYSLRPLRHILWLLWLNYWYEFIIFATCTLHGKPASDRVALFQLLASFAFLYVFDLYSIPEHTNRVLLGLDTKIMASGTDASTLAWFEWVLNSDFYLGILSMPITFANVIVKVYLYDQHCDKGLPKIMSTPWHDGFGFEGMEIEVQHFASDQPTNGYYITPLGLIPKVDHAQVEAAAKDTGFDRSTATRIQKGFHKLDLS</sequence>
<keyword evidence="4" id="KW-1185">Reference proteome</keyword>
<feature type="chain" id="PRO_5043533945" description="Gustatory receptor" evidence="2">
    <location>
        <begin position="24"/>
        <end position="586"/>
    </location>
</feature>
<keyword evidence="1" id="KW-0812">Transmembrane</keyword>
<comment type="caution">
    <text evidence="3">The sequence shown here is derived from an EMBL/GenBank/DDBJ whole genome shotgun (WGS) entry which is preliminary data.</text>
</comment>
<keyword evidence="1" id="KW-0472">Membrane</keyword>
<reference evidence="3 4" key="1">
    <citation type="journal article" date="2024" name="Front Chem Biol">
        <title>Unveiling the potential of Daldinia eschscholtzii MFLUCC 19-0629 through bioactivity and bioinformatics studies for enhanced sustainable agriculture production.</title>
        <authorList>
            <person name="Brooks S."/>
            <person name="Weaver J.A."/>
            <person name="Klomchit A."/>
            <person name="Alharthi S.A."/>
            <person name="Onlamun T."/>
            <person name="Nurani R."/>
            <person name="Vong T.K."/>
            <person name="Alberti F."/>
            <person name="Greco C."/>
        </authorList>
    </citation>
    <scope>NUCLEOTIDE SEQUENCE [LARGE SCALE GENOMIC DNA]</scope>
    <source>
        <strain evidence="3">MFLUCC 19-0629</strain>
    </source>
</reference>
<keyword evidence="1" id="KW-1133">Transmembrane helix</keyword>
<feature type="transmembrane region" description="Helical" evidence="1">
    <location>
        <begin position="481"/>
        <end position="502"/>
    </location>
</feature>
<protein>
    <recommendedName>
        <fullName evidence="5">Gustatory receptor</fullName>
    </recommendedName>
</protein>
<dbReference type="AlphaFoldDB" id="A0AAX6MZ57"/>
<accession>A0AAX6MZ57</accession>
<evidence type="ECO:0000256" key="1">
    <source>
        <dbReference type="SAM" id="Phobius"/>
    </source>
</evidence>
<gene>
    <name evidence="3" type="ORF">Daesc_000684</name>
</gene>
<feature type="transmembrane region" description="Helical" evidence="1">
    <location>
        <begin position="396"/>
        <end position="418"/>
    </location>
</feature>